<comment type="subcellular location">
    <subcellularLocation>
        <location evidence="2">Membrane</location>
        <topology evidence="2">Multi-pass membrane protein</topology>
    </subcellularLocation>
</comment>
<dbReference type="PANTHER" id="PTHR42837">
    <property type="entry name" value="REGULATOR OF SIGMA-E PROTEASE RSEP"/>
    <property type="match status" value="1"/>
</dbReference>
<dbReference type="OrthoDB" id="9782003at2"/>
<organism evidence="13 14">
    <name type="scientific">Blastopirellula retiformator</name>
    <dbReference type="NCBI Taxonomy" id="2527970"/>
    <lineage>
        <taxon>Bacteria</taxon>
        <taxon>Pseudomonadati</taxon>
        <taxon>Planctomycetota</taxon>
        <taxon>Planctomycetia</taxon>
        <taxon>Pirellulales</taxon>
        <taxon>Pirellulaceae</taxon>
        <taxon>Blastopirellula</taxon>
    </lineage>
</organism>
<dbReference type="InterPro" id="IPR036034">
    <property type="entry name" value="PDZ_sf"/>
</dbReference>
<evidence type="ECO:0000313" key="14">
    <source>
        <dbReference type="Proteomes" id="UP000318878"/>
    </source>
</evidence>
<gene>
    <name evidence="13" type="ORF">Enr8_27760</name>
</gene>
<keyword evidence="7" id="KW-0862">Zinc</keyword>
<dbReference type="RefSeq" id="WP_146432381.1">
    <property type="nucleotide sequence ID" value="NZ_SJPF01000003.1"/>
</dbReference>
<feature type="transmembrane region" description="Helical" evidence="11">
    <location>
        <begin position="12"/>
        <end position="34"/>
    </location>
</feature>
<dbReference type="PANTHER" id="PTHR42837:SF2">
    <property type="entry name" value="MEMBRANE METALLOPROTEASE ARASP2, CHLOROPLASTIC-RELATED"/>
    <property type="match status" value="1"/>
</dbReference>
<dbReference type="SMART" id="SM00228">
    <property type="entry name" value="PDZ"/>
    <property type="match status" value="3"/>
</dbReference>
<keyword evidence="9 13" id="KW-0482">Metalloprotease</keyword>
<keyword evidence="5 11" id="KW-0812">Transmembrane</keyword>
<evidence type="ECO:0000256" key="6">
    <source>
        <dbReference type="ARBA" id="ARBA00022801"/>
    </source>
</evidence>
<dbReference type="Gene3D" id="2.30.42.10">
    <property type="match status" value="4"/>
</dbReference>
<comment type="cofactor">
    <cofactor evidence="1">
        <name>Zn(2+)</name>
        <dbReference type="ChEBI" id="CHEBI:29105"/>
    </cofactor>
</comment>
<name>A0A5C5V4G5_9BACT</name>
<dbReference type="SUPFAM" id="SSF50156">
    <property type="entry name" value="PDZ domain-like"/>
    <property type="match status" value="4"/>
</dbReference>
<dbReference type="GO" id="GO:0016020">
    <property type="term" value="C:membrane"/>
    <property type="evidence" value="ECO:0007669"/>
    <property type="project" value="UniProtKB-SubCell"/>
</dbReference>
<evidence type="ECO:0000256" key="11">
    <source>
        <dbReference type="SAM" id="Phobius"/>
    </source>
</evidence>
<evidence type="ECO:0000256" key="5">
    <source>
        <dbReference type="ARBA" id="ARBA00022692"/>
    </source>
</evidence>
<dbReference type="AlphaFoldDB" id="A0A5C5V4G5"/>
<dbReference type="InterPro" id="IPR001478">
    <property type="entry name" value="PDZ"/>
</dbReference>
<feature type="domain" description="PDZ" evidence="12">
    <location>
        <begin position="434"/>
        <end position="464"/>
    </location>
</feature>
<feature type="transmembrane region" description="Helical" evidence="11">
    <location>
        <begin position="136"/>
        <end position="158"/>
    </location>
</feature>
<keyword evidence="4 13" id="KW-0645">Protease</keyword>
<reference evidence="13 14" key="1">
    <citation type="submission" date="2019-02" db="EMBL/GenBank/DDBJ databases">
        <title>Deep-cultivation of Planctomycetes and their phenomic and genomic characterization uncovers novel biology.</title>
        <authorList>
            <person name="Wiegand S."/>
            <person name="Jogler M."/>
            <person name="Boedeker C."/>
            <person name="Pinto D."/>
            <person name="Vollmers J."/>
            <person name="Rivas-Marin E."/>
            <person name="Kohn T."/>
            <person name="Peeters S.H."/>
            <person name="Heuer A."/>
            <person name="Rast P."/>
            <person name="Oberbeckmann S."/>
            <person name="Bunk B."/>
            <person name="Jeske O."/>
            <person name="Meyerdierks A."/>
            <person name="Storesund J.E."/>
            <person name="Kallscheuer N."/>
            <person name="Luecker S."/>
            <person name="Lage O.M."/>
            <person name="Pohl T."/>
            <person name="Merkel B.J."/>
            <person name="Hornburger P."/>
            <person name="Mueller R.-W."/>
            <person name="Bruemmer F."/>
            <person name="Labrenz M."/>
            <person name="Spormann A.M."/>
            <person name="Op Den Camp H."/>
            <person name="Overmann J."/>
            <person name="Amann R."/>
            <person name="Jetten M.S.M."/>
            <person name="Mascher T."/>
            <person name="Medema M.H."/>
            <person name="Devos D.P."/>
            <person name="Kaster A.-K."/>
            <person name="Ovreas L."/>
            <person name="Rohde M."/>
            <person name="Galperin M.Y."/>
            <person name="Jogler C."/>
        </authorList>
    </citation>
    <scope>NUCLEOTIDE SEQUENCE [LARGE SCALE GENOMIC DNA]</scope>
    <source>
        <strain evidence="13 14">Enr8</strain>
    </source>
</reference>
<keyword evidence="14" id="KW-1185">Reference proteome</keyword>
<feature type="transmembrane region" description="Helical" evidence="11">
    <location>
        <begin position="662"/>
        <end position="684"/>
    </location>
</feature>
<evidence type="ECO:0000313" key="13">
    <source>
        <dbReference type="EMBL" id="TWT32960.1"/>
    </source>
</evidence>
<dbReference type="InterPro" id="IPR008915">
    <property type="entry name" value="Peptidase_M50"/>
</dbReference>
<accession>A0A5C5V4G5</accession>
<dbReference type="Proteomes" id="UP000318878">
    <property type="component" value="Unassembled WGS sequence"/>
</dbReference>
<dbReference type="InterPro" id="IPR004387">
    <property type="entry name" value="Pept_M50_Zn"/>
</dbReference>
<feature type="transmembrane region" description="Helical" evidence="11">
    <location>
        <begin position="587"/>
        <end position="606"/>
    </location>
</feature>
<evidence type="ECO:0000256" key="9">
    <source>
        <dbReference type="ARBA" id="ARBA00023049"/>
    </source>
</evidence>
<evidence type="ECO:0000256" key="1">
    <source>
        <dbReference type="ARBA" id="ARBA00001947"/>
    </source>
</evidence>
<feature type="domain" description="PDZ" evidence="12">
    <location>
        <begin position="330"/>
        <end position="404"/>
    </location>
</feature>
<dbReference type="EC" id="3.4.24.-" evidence="13"/>
<protein>
    <submittedName>
        <fullName evidence="13">Putative zinc metalloprotease</fullName>
        <ecNumber evidence="13">3.4.24.-</ecNumber>
    </submittedName>
</protein>
<sequence>MDYVLLAESNYWGMLTNLGYFAMGVAGLGLVIFIHELGHFLAAKACGVKCLRFYVGFNPSIKIGPWTISHFWKKQWGETEYGIGIVPLGGYVQMLGQDDNPAAAEEERAKAKAEGREGQYDPRDYRAKSVPQRMMIISAGVTFNVISAVIFAAIAYMIGVSYTPCDVALAQPGGPAWVAGIRPGDQILAVTPGAEPNENLRYRKDLTLAVVMNGDKQPMPIMIRRGDKIIDFDVQPKKPFPDADFPLLGISHENTLKFAKQGEDFELAAGNPAWMDKLKTDDLLIEVDGQPISTYVELKQILATRPADTLKLKFERTEGNGDAAEKTTFEVEVPPTPYRQTGLVMEMTPILHIQEGSPAAEHGLKVGDKLVSIGDEPAADGYTLSSRTAKYAGETVDVVVNRDGEEVTISVPMREPTQYNTQSGYRSELAVDMLGVSYSLERRVAEVLPGSPAEAAGLQAGDEIRTLRLKPTDSQKESGYGWPTHDEPLSLVKNEEIAWQDAFNAAFQYLPAGVPVEVIADREGTDETQTVLITPVDSEDQFVEHRYLVFVSPAPKYVAKSVGEAFALGVQETGSGMGQVFAMLRKLVTGSVPLAGFGGPGTILAVATSESSQGIGRLLLFLTLISANLAVINFLPIPVLDGGHMVFLAYEGIMGKPLNEEWMMRLTFAGFAFVALLMLCVIGLDINRFLPWITG</sequence>
<evidence type="ECO:0000256" key="8">
    <source>
        <dbReference type="ARBA" id="ARBA00022989"/>
    </source>
</evidence>
<evidence type="ECO:0000259" key="12">
    <source>
        <dbReference type="PROSITE" id="PS50106"/>
    </source>
</evidence>
<keyword evidence="10 11" id="KW-0472">Membrane</keyword>
<comment type="similarity">
    <text evidence="3">Belongs to the peptidase M50B family.</text>
</comment>
<evidence type="ECO:0000256" key="2">
    <source>
        <dbReference type="ARBA" id="ARBA00004141"/>
    </source>
</evidence>
<evidence type="ECO:0000256" key="10">
    <source>
        <dbReference type="ARBA" id="ARBA00023136"/>
    </source>
</evidence>
<evidence type="ECO:0000256" key="4">
    <source>
        <dbReference type="ARBA" id="ARBA00022670"/>
    </source>
</evidence>
<dbReference type="Pfam" id="PF02163">
    <property type="entry name" value="Peptidase_M50"/>
    <property type="match status" value="1"/>
</dbReference>
<keyword evidence="6 13" id="KW-0378">Hydrolase</keyword>
<dbReference type="GO" id="GO:0006508">
    <property type="term" value="P:proteolysis"/>
    <property type="evidence" value="ECO:0007669"/>
    <property type="project" value="UniProtKB-KW"/>
</dbReference>
<evidence type="ECO:0000256" key="3">
    <source>
        <dbReference type="ARBA" id="ARBA00007931"/>
    </source>
</evidence>
<proteinExistence type="inferred from homology"/>
<dbReference type="PROSITE" id="PS50106">
    <property type="entry name" value="PDZ"/>
    <property type="match status" value="2"/>
</dbReference>
<keyword evidence="8 11" id="KW-1133">Transmembrane helix</keyword>
<evidence type="ECO:0000256" key="7">
    <source>
        <dbReference type="ARBA" id="ARBA00022833"/>
    </source>
</evidence>
<dbReference type="CDD" id="cd06163">
    <property type="entry name" value="S2P-M50_PDZ_RseP-like"/>
    <property type="match status" value="2"/>
</dbReference>
<dbReference type="EMBL" id="SJPF01000003">
    <property type="protein sequence ID" value="TWT32960.1"/>
    <property type="molecule type" value="Genomic_DNA"/>
</dbReference>
<feature type="transmembrane region" description="Helical" evidence="11">
    <location>
        <begin position="618"/>
        <end position="637"/>
    </location>
</feature>
<comment type="caution">
    <text evidence="13">The sequence shown here is derived from an EMBL/GenBank/DDBJ whole genome shotgun (WGS) entry which is preliminary data.</text>
</comment>
<dbReference type="GO" id="GO:0004222">
    <property type="term" value="F:metalloendopeptidase activity"/>
    <property type="evidence" value="ECO:0007669"/>
    <property type="project" value="InterPro"/>
</dbReference>